<reference evidence="2" key="2">
    <citation type="submission" date="2021-04" db="EMBL/GenBank/DDBJ databases">
        <authorList>
            <person name="Gilroy R."/>
        </authorList>
    </citation>
    <scope>NUCLEOTIDE SEQUENCE</scope>
    <source>
        <strain evidence="2">CHK179-7159</strain>
    </source>
</reference>
<sequence>MTIGQRIKKIRLFRGMTQKELGNILGFGAHGDIRIAQYESGVRTPKEQMLIKMADVFCVQPAVFSSRVCISKNDFMQSLFWMEESKGGGDIYDCIREWENMKIRYEAGEISEEEYFQWKLTYNSNPPTGTTV</sequence>
<dbReference type="SUPFAM" id="SSF47413">
    <property type="entry name" value="lambda repressor-like DNA-binding domains"/>
    <property type="match status" value="1"/>
</dbReference>
<protein>
    <submittedName>
        <fullName evidence="2">Helix-turn-helix domain-containing protein</fullName>
    </submittedName>
</protein>
<evidence type="ECO:0000259" key="1">
    <source>
        <dbReference type="PROSITE" id="PS50943"/>
    </source>
</evidence>
<organism evidence="2 3">
    <name type="scientific">Candidatus Eisenbergiella merdipullorum</name>
    <dbReference type="NCBI Taxonomy" id="2838553"/>
    <lineage>
        <taxon>Bacteria</taxon>
        <taxon>Bacillati</taxon>
        <taxon>Bacillota</taxon>
        <taxon>Clostridia</taxon>
        <taxon>Lachnospirales</taxon>
        <taxon>Lachnospiraceae</taxon>
        <taxon>Eisenbergiella</taxon>
    </lineage>
</organism>
<comment type="caution">
    <text evidence="2">The sequence shown here is derived from an EMBL/GenBank/DDBJ whole genome shotgun (WGS) entry which is preliminary data.</text>
</comment>
<proteinExistence type="predicted"/>
<dbReference type="Pfam" id="PF01381">
    <property type="entry name" value="HTH_3"/>
    <property type="match status" value="1"/>
</dbReference>
<dbReference type="Gene3D" id="1.10.260.40">
    <property type="entry name" value="lambda repressor-like DNA-binding domains"/>
    <property type="match status" value="1"/>
</dbReference>
<dbReference type="EMBL" id="DWYY01000058">
    <property type="protein sequence ID" value="HJA92575.1"/>
    <property type="molecule type" value="Genomic_DNA"/>
</dbReference>
<dbReference type="AlphaFoldDB" id="A0A9D2I587"/>
<name>A0A9D2I587_9FIRM</name>
<feature type="domain" description="HTH cro/C1-type" evidence="1">
    <location>
        <begin position="7"/>
        <end position="64"/>
    </location>
</feature>
<dbReference type="SMART" id="SM00530">
    <property type="entry name" value="HTH_XRE"/>
    <property type="match status" value="1"/>
</dbReference>
<reference evidence="2" key="1">
    <citation type="journal article" date="2021" name="PeerJ">
        <title>Extensive microbial diversity within the chicken gut microbiome revealed by metagenomics and culture.</title>
        <authorList>
            <person name="Gilroy R."/>
            <person name="Ravi A."/>
            <person name="Getino M."/>
            <person name="Pursley I."/>
            <person name="Horton D.L."/>
            <person name="Alikhan N.F."/>
            <person name="Baker D."/>
            <person name="Gharbi K."/>
            <person name="Hall N."/>
            <person name="Watson M."/>
            <person name="Adriaenssens E.M."/>
            <person name="Foster-Nyarko E."/>
            <person name="Jarju S."/>
            <person name="Secka A."/>
            <person name="Antonio M."/>
            <person name="Oren A."/>
            <person name="Chaudhuri R.R."/>
            <person name="La Ragione R."/>
            <person name="Hildebrand F."/>
            <person name="Pallen M.J."/>
        </authorList>
    </citation>
    <scope>NUCLEOTIDE SEQUENCE</scope>
    <source>
        <strain evidence="2">CHK179-7159</strain>
    </source>
</reference>
<dbReference type="PROSITE" id="PS50943">
    <property type="entry name" value="HTH_CROC1"/>
    <property type="match status" value="1"/>
</dbReference>
<dbReference type="Proteomes" id="UP000886858">
    <property type="component" value="Unassembled WGS sequence"/>
</dbReference>
<dbReference type="InterPro" id="IPR001387">
    <property type="entry name" value="Cro/C1-type_HTH"/>
</dbReference>
<evidence type="ECO:0000313" key="2">
    <source>
        <dbReference type="EMBL" id="HJA92575.1"/>
    </source>
</evidence>
<dbReference type="InterPro" id="IPR010982">
    <property type="entry name" value="Lambda_DNA-bd_dom_sf"/>
</dbReference>
<gene>
    <name evidence="2" type="ORF">H9717_05600</name>
</gene>
<dbReference type="CDD" id="cd00093">
    <property type="entry name" value="HTH_XRE"/>
    <property type="match status" value="1"/>
</dbReference>
<dbReference type="GO" id="GO:0003677">
    <property type="term" value="F:DNA binding"/>
    <property type="evidence" value="ECO:0007669"/>
    <property type="project" value="InterPro"/>
</dbReference>
<evidence type="ECO:0000313" key="3">
    <source>
        <dbReference type="Proteomes" id="UP000886858"/>
    </source>
</evidence>
<accession>A0A9D2I587</accession>